<accession>A0A7S2QTQ1</accession>
<evidence type="ECO:0000313" key="12">
    <source>
        <dbReference type="EMBL" id="CAD9651753.1"/>
    </source>
</evidence>
<comment type="subcellular location">
    <subcellularLocation>
        <location evidence="1">Membrane</location>
        <topology evidence="1">Multi-pass membrane protein</topology>
    </subcellularLocation>
</comment>
<feature type="transmembrane region" description="Helical" evidence="11">
    <location>
        <begin position="205"/>
        <end position="223"/>
    </location>
</feature>
<dbReference type="PANTHER" id="PTHR43448:SF2">
    <property type="entry name" value="PROTOHEME IX FARNESYLTRANSFERASE, MITOCHONDRIAL"/>
    <property type="match status" value="1"/>
</dbReference>
<dbReference type="GO" id="GO:0006784">
    <property type="term" value="P:heme A biosynthetic process"/>
    <property type="evidence" value="ECO:0007669"/>
    <property type="project" value="TreeGrafter"/>
</dbReference>
<dbReference type="PANTHER" id="PTHR43448">
    <property type="entry name" value="PROTOHEME IX FARNESYLTRANSFERASE, MITOCHONDRIAL"/>
    <property type="match status" value="1"/>
</dbReference>
<dbReference type="GO" id="GO:0016020">
    <property type="term" value="C:membrane"/>
    <property type="evidence" value="ECO:0007669"/>
    <property type="project" value="UniProtKB-SubCell"/>
</dbReference>
<feature type="transmembrane region" description="Helical" evidence="11">
    <location>
        <begin position="330"/>
        <end position="349"/>
    </location>
</feature>
<keyword evidence="5 11" id="KW-0812">Transmembrane</keyword>
<evidence type="ECO:0000256" key="4">
    <source>
        <dbReference type="ARBA" id="ARBA00022679"/>
    </source>
</evidence>
<evidence type="ECO:0000256" key="8">
    <source>
        <dbReference type="ARBA" id="ARBA00023136"/>
    </source>
</evidence>
<dbReference type="GO" id="GO:0008495">
    <property type="term" value="F:protoheme IX farnesyltransferase activity"/>
    <property type="evidence" value="ECO:0007669"/>
    <property type="project" value="InterPro"/>
</dbReference>
<keyword evidence="6 11" id="KW-1133">Transmembrane helix</keyword>
<feature type="transmembrane region" description="Helical" evidence="11">
    <location>
        <begin position="260"/>
        <end position="282"/>
    </location>
</feature>
<evidence type="ECO:0000256" key="1">
    <source>
        <dbReference type="ARBA" id="ARBA00004141"/>
    </source>
</evidence>
<keyword evidence="4" id="KW-0808">Transferase</keyword>
<reference evidence="12" key="1">
    <citation type="submission" date="2021-01" db="EMBL/GenBank/DDBJ databases">
        <authorList>
            <person name="Corre E."/>
            <person name="Pelletier E."/>
            <person name="Niang G."/>
            <person name="Scheremetjew M."/>
            <person name="Finn R."/>
            <person name="Kale V."/>
            <person name="Holt S."/>
            <person name="Cochrane G."/>
            <person name="Meng A."/>
            <person name="Brown T."/>
            <person name="Cohen L."/>
        </authorList>
    </citation>
    <scope>NUCLEOTIDE SEQUENCE</scope>
    <source>
        <strain evidence="12">BC52</strain>
    </source>
</reference>
<evidence type="ECO:0000256" key="9">
    <source>
        <dbReference type="ARBA" id="ARBA00030253"/>
    </source>
</evidence>
<gene>
    <name evidence="12" type="ORF">NSPH01132_LOCUS1275</name>
</gene>
<feature type="transmembrane region" description="Helical" evidence="11">
    <location>
        <begin position="361"/>
        <end position="379"/>
    </location>
</feature>
<evidence type="ECO:0000256" key="10">
    <source>
        <dbReference type="SAM" id="MobiDB-lite"/>
    </source>
</evidence>
<dbReference type="EMBL" id="HBHC01002119">
    <property type="protein sequence ID" value="CAD9651753.1"/>
    <property type="molecule type" value="Transcribed_RNA"/>
</dbReference>
<dbReference type="InterPro" id="IPR006369">
    <property type="entry name" value="Protohaem_IX_farnesylTrfase"/>
</dbReference>
<evidence type="ECO:0000256" key="5">
    <source>
        <dbReference type="ARBA" id="ARBA00022692"/>
    </source>
</evidence>
<dbReference type="Gene3D" id="1.10.357.140">
    <property type="entry name" value="UbiA prenyltransferase"/>
    <property type="match status" value="1"/>
</dbReference>
<feature type="transmembrane region" description="Helical" evidence="11">
    <location>
        <begin position="303"/>
        <end position="324"/>
    </location>
</feature>
<dbReference type="PROSITE" id="PS00943">
    <property type="entry name" value="UBIA"/>
    <property type="match status" value="1"/>
</dbReference>
<dbReference type="GO" id="GO:0005739">
    <property type="term" value="C:mitochondrion"/>
    <property type="evidence" value="ECO:0007669"/>
    <property type="project" value="TreeGrafter"/>
</dbReference>
<proteinExistence type="inferred from homology"/>
<keyword evidence="7" id="KW-0350">Heme biosynthesis</keyword>
<organism evidence="12">
    <name type="scientific">Norrisiella sphaerica</name>
    <dbReference type="NCBI Taxonomy" id="552664"/>
    <lineage>
        <taxon>Eukaryota</taxon>
        <taxon>Sar</taxon>
        <taxon>Rhizaria</taxon>
        <taxon>Cercozoa</taxon>
        <taxon>Chlorarachniophyceae</taxon>
        <taxon>Norrisiella</taxon>
    </lineage>
</organism>
<feature type="compositionally biased region" description="Low complexity" evidence="10">
    <location>
        <begin position="42"/>
        <end position="75"/>
    </location>
</feature>
<dbReference type="InterPro" id="IPR000537">
    <property type="entry name" value="UbiA_prenyltransferase"/>
</dbReference>
<evidence type="ECO:0000256" key="7">
    <source>
        <dbReference type="ARBA" id="ARBA00023133"/>
    </source>
</evidence>
<evidence type="ECO:0000256" key="2">
    <source>
        <dbReference type="ARBA" id="ARBA00005985"/>
    </source>
</evidence>
<comment type="similarity">
    <text evidence="2">Belongs to the UbiA prenyltransferase family.</text>
</comment>
<evidence type="ECO:0000256" key="6">
    <source>
        <dbReference type="ARBA" id="ARBA00022989"/>
    </source>
</evidence>
<keyword evidence="8 11" id="KW-0472">Membrane</keyword>
<feature type="region of interest" description="Disordered" evidence="10">
    <location>
        <begin position="432"/>
        <end position="452"/>
    </location>
</feature>
<dbReference type="InterPro" id="IPR030470">
    <property type="entry name" value="UbiA_prenylTrfase_CS"/>
</dbReference>
<feature type="region of interest" description="Disordered" evidence="10">
    <location>
        <begin position="39"/>
        <end position="96"/>
    </location>
</feature>
<evidence type="ECO:0000256" key="11">
    <source>
        <dbReference type="SAM" id="Phobius"/>
    </source>
</evidence>
<dbReference type="AlphaFoldDB" id="A0A7S2QTQ1"/>
<evidence type="ECO:0000256" key="3">
    <source>
        <dbReference type="ARBA" id="ARBA00016335"/>
    </source>
</evidence>
<dbReference type="InterPro" id="IPR044878">
    <property type="entry name" value="UbiA_sf"/>
</dbReference>
<feature type="transmembrane region" description="Helical" evidence="11">
    <location>
        <begin position="230"/>
        <end position="248"/>
    </location>
</feature>
<protein>
    <recommendedName>
        <fullName evidence="3">Protoheme IX farnesyltransferase, mitochondrial</fullName>
    </recommendedName>
    <alternativeName>
        <fullName evidence="9">Heme O synthase</fullName>
    </alternativeName>
</protein>
<dbReference type="CDD" id="cd13957">
    <property type="entry name" value="PT_UbiA_Cox10"/>
    <property type="match status" value="1"/>
</dbReference>
<dbReference type="Pfam" id="PF01040">
    <property type="entry name" value="UbiA"/>
    <property type="match status" value="1"/>
</dbReference>
<sequence length="452" mass="48671">MIRLQRLYTGATIRGMRSSISPLANRDLSDRFKRTRLHRLKSSTTTTTATNTTPPTPTICSTTSTSEEESLSASSIRHLSPAEGASEDSPLTKSRRTMRSGVKAYIELAKPELSALVITTGTWGFLLTGCDSLVAGASTVAGLVLSAASAASWNQTSEAEYDKLMVRTRTRPIPSKRLTVKQAATFSLTTGLGGVSLLTLGANPLTGLLGFTNILLYGLAYTPMKRMTPFNTHVGAVVGGLPVVIGWTGGGGELVAFEPAVLMSILFAWQFPHFMGIAWKYRKDYKGAGYQMVTRDDPGATRTSYWATCGAVSLCAIPFVSYGVGMTSSMFIVSSAIPNAALMYSCFRFSRKPSGRTANRVILVGFVHLMVFLGLMFFHSTSEALDRHLNSLRNILRRVGKQLCIHETKMIQSPEMCPVPATPEAEHLAAAADSLSSKETLRPPTSSLSSSS</sequence>
<name>A0A7S2QTQ1_9EUKA</name>